<name>A0A5P0YWE8_9ACTN</name>
<dbReference type="SMART" id="SM00470">
    <property type="entry name" value="ParB"/>
    <property type="match status" value="1"/>
</dbReference>
<dbReference type="EMBL" id="VJYK02000271">
    <property type="protein sequence ID" value="MQS04330.1"/>
    <property type="molecule type" value="Genomic_DNA"/>
</dbReference>
<evidence type="ECO:0000313" key="5">
    <source>
        <dbReference type="Proteomes" id="UP000320857"/>
    </source>
</evidence>
<comment type="caution">
    <text evidence="4">The sequence shown here is derived from an EMBL/GenBank/DDBJ whole genome shotgun (WGS) entry which is preliminary data.</text>
</comment>
<reference evidence="6" key="2">
    <citation type="submission" date="2020-05" db="EMBL/GenBank/DDBJ databases">
        <title>Classification of alakaliphilic streptomycetes isolated from an alkaline soil next to Lonar Crater, India and a proposal for the recognition of Streptomyces alkaliterrae sp. nov.</title>
        <authorList>
            <person name="Golinska P."/>
        </authorList>
    </citation>
    <scope>NUCLEOTIDE SEQUENCE [LARGE SCALE GENOMIC DNA]</scope>
    <source>
        <strain evidence="6">OF8</strain>
    </source>
</reference>
<evidence type="ECO:0000313" key="4">
    <source>
        <dbReference type="EMBL" id="MQS04330.1"/>
    </source>
</evidence>
<dbReference type="Proteomes" id="UP000517765">
    <property type="component" value="Unassembled WGS sequence"/>
</dbReference>
<accession>A0A5P0YWE8</accession>
<organism evidence="4 5">
    <name type="scientific">Streptomyces alkaliterrae</name>
    <dbReference type="NCBI Taxonomy" id="2213162"/>
    <lineage>
        <taxon>Bacteria</taxon>
        <taxon>Bacillati</taxon>
        <taxon>Actinomycetota</taxon>
        <taxon>Actinomycetes</taxon>
        <taxon>Kitasatosporales</taxon>
        <taxon>Streptomycetaceae</taxon>
        <taxon>Streptomyces</taxon>
    </lineage>
</organism>
<protein>
    <submittedName>
        <fullName evidence="3">ParB N-terminal domain-containing protein</fullName>
    </submittedName>
</protein>
<proteinExistence type="predicted"/>
<dbReference type="SUPFAM" id="SSF110849">
    <property type="entry name" value="ParB/Sulfiredoxin"/>
    <property type="match status" value="1"/>
</dbReference>
<reference evidence="4 5" key="1">
    <citation type="submission" date="2019-10" db="EMBL/GenBank/DDBJ databases">
        <title>Streptomyces sp. nov., a novel actinobacterium isolated from alkaline environment.</title>
        <authorList>
            <person name="Golinska P."/>
        </authorList>
    </citation>
    <scope>NUCLEOTIDE SEQUENCE [LARGE SCALE GENOMIC DNA]</scope>
    <source>
        <strain evidence="4 5">OF1</strain>
    </source>
</reference>
<evidence type="ECO:0000256" key="1">
    <source>
        <dbReference type="SAM" id="MobiDB-lite"/>
    </source>
</evidence>
<keyword evidence="5" id="KW-1185">Reference proteome</keyword>
<dbReference type="EMBL" id="JABJXA010000226">
    <property type="protein sequence ID" value="MBB1261912.1"/>
    <property type="molecule type" value="Genomic_DNA"/>
</dbReference>
<evidence type="ECO:0000313" key="3">
    <source>
        <dbReference type="EMBL" id="MBB1261912.1"/>
    </source>
</evidence>
<dbReference type="InterPro" id="IPR003115">
    <property type="entry name" value="ParB_N"/>
</dbReference>
<feature type="domain" description="ParB-like N-terminal" evidence="2">
    <location>
        <begin position="40"/>
        <end position="124"/>
    </location>
</feature>
<dbReference type="Proteomes" id="UP000320857">
    <property type="component" value="Unassembled WGS sequence"/>
</dbReference>
<feature type="region of interest" description="Disordered" evidence="1">
    <location>
        <begin position="1"/>
        <end position="31"/>
    </location>
</feature>
<sequence length="379" mass="40684">MGVGDGRPGGTAPAGRVPGVSAQPGGPRVPGAWPRLSAVQLVPISRLLPADSPRRRREDPAHVRLLAEADGQFPPIVVHRRTMRVVDGTHRLRVARVRGRSHIEARLLDGSPEEAFVYAVEANTSGGLPLTVAERTAAAARIFRSHPRWSDRAVAAVTGLSAKTVAAHRRRLGGDAAHSASRVGRDGRVRPLNSAEGRLLASRIIAASPEASLREVAAKAGISPGTVRDVRDRLRRGEDPVPLGQRRTLARIPEQPTAPARPPARLPVREPAEAPPAVAGDARSAVFRSLCRDPSLRHTETGRLLLRMMEPHIADSGQWDRLADSLPTHCADTISAMATACAEVWQEFALRLRDSARRQPPVSAPDERGVVRGRPLVTG</sequence>
<gene>
    <name evidence="4" type="ORF">FNX44_021135</name>
    <name evidence="3" type="ORF">H3147_24310</name>
</gene>
<reference evidence="3" key="3">
    <citation type="journal article" name="Syst. Appl. Microbiol.">
        <title>Streptomyces alkaliterrae sp. nov., isolated from an alkaline soil, and emended descriptions of Streptomyces alkaliphilus, Streptomyces calidiresistens and Streptomyces durbertensis.</title>
        <authorList>
            <person name="Swiecimska M."/>
            <person name="Golinska P."/>
            <person name="Nouioui I."/>
            <person name="Wypij M."/>
            <person name="Rai M."/>
            <person name="Sangal V."/>
            <person name="Goodfellow M."/>
        </authorList>
    </citation>
    <scope>NUCLEOTIDE SEQUENCE</scope>
    <source>
        <strain evidence="3">OF8</strain>
    </source>
</reference>
<evidence type="ECO:0000259" key="2">
    <source>
        <dbReference type="SMART" id="SM00470"/>
    </source>
</evidence>
<dbReference type="AlphaFoldDB" id="A0A5P0YWE8"/>
<dbReference type="InterPro" id="IPR036086">
    <property type="entry name" value="ParB/Sulfiredoxin_sf"/>
</dbReference>
<dbReference type="OrthoDB" id="3701787at2"/>
<dbReference type="Gene3D" id="3.90.1530.10">
    <property type="entry name" value="Conserved hypothetical protein from pyrococcus furiosus pfu- 392566-001, ParB domain"/>
    <property type="match status" value="1"/>
</dbReference>
<evidence type="ECO:0000313" key="6">
    <source>
        <dbReference type="Proteomes" id="UP000517765"/>
    </source>
</evidence>
<feature type="region of interest" description="Disordered" evidence="1">
    <location>
        <begin position="356"/>
        <end position="379"/>
    </location>
</feature>